<dbReference type="PANTHER" id="PTHR12755:SF3">
    <property type="entry name" value="POLYNUCLEOTIDE 5'-HYDROXYL-KINASE NOL9"/>
    <property type="match status" value="1"/>
</dbReference>
<dbReference type="GO" id="GO:0000448">
    <property type="term" value="P:cleavage in ITS2 between 5.8S rRNA and LSU-rRNA of tricistronic rRNA transcript (SSU-rRNA, 5.8S rRNA, LSU-rRNA)"/>
    <property type="evidence" value="ECO:0007669"/>
    <property type="project" value="TreeGrafter"/>
</dbReference>
<keyword evidence="12" id="KW-1185">Reference proteome</keyword>
<dbReference type="InterPro" id="IPR027417">
    <property type="entry name" value="P-loop_NTPase"/>
</dbReference>
<evidence type="ECO:0000256" key="4">
    <source>
        <dbReference type="ARBA" id="ARBA00019824"/>
    </source>
</evidence>
<dbReference type="PANTHER" id="PTHR12755">
    <property type="entry name" value="CLEAVAGE/POLYADENYLATION FACTOR IA SUBUNIT CLP1P"/>
    <property type="match status" value="1"/>
</dbReference>
<dbReference type="Proteomes" id="UP001271007">
    <property type="component" value="Unassembled WGS sequence"/>
</dbReference>
<dbReference type="Pfam" id="PF16575">
    <property type="entry name" value="CLP1_P"/>
    <property type="match status" value="1"/>
</dbReference>
<feature type="compositionally biased region" description="Polar residues" evidence="9">
    <location>
        <begin position="88"/>
        <end position="98"/>
    </location>
</feature>
<evidence type="ECO:0000256" key="3">
    <source>
        <dbReference type="ARBA" id="ARBA00018706"/>
    </source>
</evidence>
<gene>
    <name evidence="11" type="primary">GRC3</name>
    <name evidence="11" type="ORF">LTR09_002996</name>
</gene>
<evidence type="ECO:0000256" key="8">
    <source>
        <dbReference type="ARBA" id="ARBA00022840"/>
    </source>
</evidence>
<comment type="caution">
    <text evidence="11">The sequence shown here is derived from an EMBL/GenBank/DDBJ whole genome shotgun (WGS) entry which is preliminary data.</text>
</comment>
<keyword evidence="6" id="KW-0547">Nucleotide-binding</keyword>
<dbReference type="GO" id="GO:0005634">
    <property type="term" value="C:nucleus"/>
    <property type="evidence" value="ECO:0007669"/>
    <property type="project" value="TreeGrafter"/>
</dbReference>
<feature type="compositionally biased region" description="Low complexity" evidence="9">
    <location>
        <begin position="24"/>
        <end position="34"/>
    </location>
</feature>
<dbReference type="EMBL" id="JAWDJX010000007">
    <property type="protein sequence ID" value="KAK3055762.1"/>
    <property type="molecule type" value="Genomic_DNA"/>
</dbReference>
<evidence type="ECO:0000313" key="12">
    <source>
        <dbReference type="Proteomes" id="UP001271007"/>
    </source>
</evidence>
<feature type="region of interest" description="Disordered" evidence="9">
    <location>
        <begin position="24"/>
        <end position="59"/>
    </location>
</feature>
<name>A0AAJ0GE41_9PEZI</name>
<comment type="similarity">
    <text evidence="2">Belongs to the Clp1 family. NOL9/GRC3 subfamily.</text>
</comment>
<evidence type="ECO:0000256" key="5">
    <source>
        <dbReference type="ARBA" id="ARBA00022679"/>
    </source>
</evidence>
<organism evidence="11 12">
    <name type="scientific">Extremus antarcticus</name>
    <dbReference type="NCBI Taxonomy" id="702011"/>
    <lineage>
        <taxon>Eukaryota</taxon>
        <taxon>Fungi</taxon>
        <taxon>Dikarya</taxon>
        <taxon>Ascomycota</taxon>
        <taxon>Pezizomycotina</taxon>
        <taxon>Dothideomycetes</taxon>
        <taxon>Dothideomycetidae</taxon>
        <taxon>Mycosphaerellales</taxon>
        <taxon>Extremaceae</taxon>
        <taxon>Extremus</taxon>
    </lineage>
</organism>
<dbReference type="GO" id="GO:0005524">
    <property type="term" value="F:ATP binding"/>
    <property type="evidence" value="ECO:0007669"/>
    <property type="project" value="UniProtKB-KW"/>
</dbReference>
<protein>
    <recommendedName>
        <fullName evidence="4">Polynucleotide 5'-hydroxyl-kinase GRC3</fullName>
    </recommendedName>
    <alternativeName>
        <fullName evidence="3">Polynucleotide 5'-hydroxyl-kinase grc3</fullName>
    </alternativeName>
</protein>
<proteinExistence type="inferred from homology"/>
<feature type="domain" description="Clp1 P-loop" evidence="10">
    <location>
        <begin position="249"/>
        <end position="435"/>
    </location>
</feature>
<evidence type="ECO:0000256" key="9">
    <source>
        <dbReference type="SAM" id="MobiDB-lite"/>
    </source>
</evidence>
<evidence type="ECO:0000313" key="11">
    <source>
        <dbReference type="EMBL" id="KAK3055762.1"/>
    </source>
</evidence>
<keyword evidence="5" id="KW-0808">Transferase</keyword>
<evidence type="ECO:0000256" key="1">
    <source>
        <dbReference type="ARBA" id="ARBA00003798"/>
    </source>
</evidence>
<reference evidence="11" key="1">
    <citation type="submission" date="2023-04" db="EMBL/GenBank/DDBJ databases">
        <title>Black Yeasts Isolated from many extreme environments.</title>
        <authorList>
            <person name="Coleine C."/>
            <person name="Stajich J.E."/>
            <person name="Selbmann L."/>
        </authorList>
    </citation>
    <scope>NUCLEOTIDE SEQUENCE</scope>
    <source>
        <strain evidence="11">CCFEE 5312</strain>
    </source>
</reference>
<evidence type="ECO:0000256" key="2">
    <source>
        <dbReference type="ARBA" id="ARBA00011003"/>
    </source>
</evidence>
<evidence type="ECO:0000256" key="6">
    <source>
        <dbReference type="ARBA" id="ARBA00022741"/>
    </source>
</evidence>
<keyword evidence="8" id="KW-0067">ATP-binding</keyword>
<dbReference type="AlphaFoldDB" id="A0AAJ0GE41"/>
<dbReference type="InterPro" id="IPR032319">
    <property type="entry name" value="CLP1_P"/>
</dbReference>
<sequence length="635" mass="69315">MAQKRKAQEAFSAPKGQLSAFAAAKLARSAPASSRTPEDDLGEINDGTATSFDATAEPHMDSDRARYLIEEQLHELISVPPPKPAPAQLSSFRPSQHNVSRDDDNCLEVTLHNDETVTVVGEYELTVTSGVATVYGTVLRASSGEQYIYAPSTQALPQIQARLDGTSIRLSSANSGIRKLGKLSPLFRNIWALEPKGRSFALLGSTADDELQRTFSALEVDDNTDTVLHTLTVKSNVSKPPKPRIMAVGAKSSGKSTSNRLLCNKILSWTPIHKCYYLDIDPGQPEFGPPGIISLVEVAVPLLGPTFTHPASPLSPDHMVVYKHAIAASSFKDDPEHYKACVLDLAKHVDKRYPLIINSCGWVAGLGASVLADLAQDLDVSDIIVMEPVDSSLAESFQQCTPSVALHRIARRPPRPSARTPAEQRAMQTMAYFHSKHIAVEDAHLRWSGKPISRVRPWVVSYAGDTPDIIAVMSYGQNPTPEFLCEVLDGAIVAINEVDEEAALDLSERTDRTPEGLPFVASDHHGISPTLPPSQSNCLGLALVRGIDTENKQLHLVTPIPENHVENLAERKIVLVRGSFDPPEWAYLEDLYKDDVGPAQSERPWVSKKGLVGVEGAVWRLRHPPMVKDLVQGRR</sequence>
<keyword evidence="7" id="KW-0418">Kinase</keyword>
<feature type="region of interest" description="Disordered" evidence="9">
    <location>
        <begin position="78"/>
        <end position="101"/>
    </location>
</feature>
<evidence type="ECO:0000259" key="10">
    <source>
        <dbReference type="Pfam" id="PF16575"/>
    </source>
</evidence>
<accession>A0AAJ0GE41</accession>
<dbReference type="InterPro" id="IPR045116">
    <property type="entry name" value="Clp1/Grc3"/>
</dbReference>
<dbReference type="GO" id="GO:0051731">
    <property type="term" value="F:polynucleotide 5'-hydroxyl-kinase activity"/>
    <property type="evidence" value="ECO:0007669"/>
    <property type="project" value="InterPro"/>
</dbReference>
<comment type="function">
    <text evidence="1">Polynucleotide 5'-kinase involved in rRNA processing.</text>
</comment>
<evidence type="ECO:0000256" key="7">
    <source>
        <dbReference type="ARBA" id="ARBA00022777"/>
    </source>
</evidence>
<dbReference type="Gene3D" id="3.40.50.300">
    <property type="entry name" value="P-loop containing nucleotide triphosphate hydrolases"/>
    <property type="match status" value="1"/>
</dbReference>